<protein>
    <submittedName>
        <fullName evidence="2">Uncharacterized protein</fullName>
    </submittedName>
</protein>
<sequence>MAACFGPVSSDAPHHKRLAALVLLDNNDFQPGSQLSCSGLNLSDPAVQNACKSDPILRCAQSVQKMHCSTRIQCSQQYAHFRAVCAHCTMRSLSVLSSSCRRTHNAARCFRLFLPQPTTAPMTAKPTAQPISGPTPQPSTANPTAQPTAFCPTSTSTTPVACTVLISNVPYTGNCYVRNQQPLNSNLVGGGVGSCTSFLPNCDQLCYIPNDAAGLCGDNTCSSKGFKCRCYLKTTTGASCKPGDLIGVNPNTSVDQGGGCQENRCNAITTAIGAGCCPTSPCARRTLLAELLADKDTIEW</sequence>
<name>A0A835Z9Z6_9STRA</name>
<keyword evidence="3" id="KW-1185">Reference proteome</keyword>
<dbReference type="OrthoDB" id="10658082at2759"/>
<dbReference type="AlphaFoldDB" id="A0A835Z9Z6"/>
<reference evidence="2" key="1">
    <citation type="submission" date="2021-02" db="EMBL/GenBank/DDBJ databases">
        <title>First Annotated Genome of the Yellow-green Alga Tribonema minus.</title>
        <authorList>
            <person name="Mahan K.M."/>
        </authorList>
    </citation>
    <scope>NUCLEOTIDE SEQUENCE</scope>
    <source>
        <strain evidence="2">UTEX B ZZ1240</strain>
    </source>
</reference>
<feature type="compositionally biased region" description="Low complexity" evidence="1">
    <location>
        <begin position="121"/>
        <end position="130"/>
    </location>
</feature>
<comment type="caution">
    <text evidence="2">The sequence shown here is derived from an EMBL/GenBank/DDBJ whole genome shotgun (WGS) entry which is preliminary data.</text>
</comment>
<proteinExistence type="predicted"/>
<evidence type="ECO:0000313" key="3">
    <source>
        <dbReference type="Proteomes" id="UP000664859"/>
    </source>
</evidence>
<dbReference type="EMBL" id="JAFCMP010000056">
    <property type="protein sequence ID" value="KAG5189193.1"/>
    <property type="molecule type" value="Genomic_DNA"/>
</dbReference>
<feature type="region of interest" description="Disordered" evidence="1">
    <location>
        <begin position="121"/>
        <end position="144"/>
    </location>
</feature>
<organism evidence="2 3">
    <name type="scientific">Tribonema minus</name>
    <dbReference type="NCBI Taxonomy" id="303371"/>
    <lineage>
        <taxon>Eukaryota</taxon>
        <taxon>Sar</taxon>
        <taxon>Stramenopiles</taxon>
        <taxon>Ochrophyta</taxon>
        <taxon>PX clade</taxon>
        <taxon>Xanthophyceae</taxon>
        <taxon>Tribonematales</taxon>
        <taxon>Tribonemataceae</taxon>
        <taxon>Tribonema</taxon>
    </lineage>
</organism>
<evidence type="ECO:0000256" key="1">
    <source>
        <dbReference type="SAM" id="MobiDB-lite"/>
    </source>
</evidence>
<accession>A0A835Z9Z6</accession>
<evidence type="ECO:0000313" key="2">
    <source>
        <dbReference type="EMBL" id="KAG5189193.1"/>
    </source>
</evidence>
<feature type="compositionally biased region" description="Polar residues" evidence="1">
    <location>
        <begin position="132"/>
        <end position="144"/>
    </location>
</feature>
<dbReference type="Proteomes" id="UP000664859">
    <property type="component" value="Unassembled WGS sequence"/>
</dbReference>
<gene>
    <name evidence="2" type="ORF">JKP88DRAFT_302510</name>
</gene>